<dbReference type="AlphaFoldDB" id="A0A2A4SZA2"/>
<dbReference type="InterPro" id="IPR036271">
    <property type="entry name" value="Tet_transcr_reg_TetR-rel_C_sf"/>
</dbReference>
<organism evidence="4 5">
    <name type="scientific">SAR324 cluster bacterium</name>
    <dbReference type="NCBI Taxonomy" id="2024889"/>
    <lineage>
        <taxon>Bacteria</taxon>
        <taxon>Deltaproteobacteria</taxon>
        <taxon>SAR324 cluster</taxon>
    </lineage>
</organism>
<protein>
    <submittedName>
        <fullName evidence="4">TetR family transcriptional regulator</fullName>
    </submittedName>
</protein>
<dbReference type="PANTHER" id="PTHR43479:SF11">
    <property type="entry name" value="ACREF_ENVCD OPERON REPRESSOR-RELATED"/>
    <property type="match status" value="1"/>
</dbReference>
<dbReference type="Pfam" id="PF00440">
    <property type="entry name" value="TetR_N"/>
    <property type="match status" value="1"/>
</dbReference>
<dbReference type="PROSITE" id="PS50977">
    <property type="entry name" value="HTH_TETR_2"/>
    <property type="match status" value="1"/>
</dbReference>
<keyword evidence="1 2" id="KW-0238">DNA-binding</keyword>
<dbReference type="InterPro" id="IPR050624">
    <property type="entry name" value="HTH-type_Tx_Regulator"/>
</dbReference>
<evidence type="ECO:0000259" key="3">
    <source>
        <dbReference type="PROSITE" id="PS50977"/>
    </source>
</evidence>
<dbReference type="InterPro" id="IPR001647">
    <property type="entry name" value="HTH_TetR"/>
</dbReference>
<dbReference type="Proteomes" id="UP000218113">
    <property type="component" value="Unassembled WGS sequence"/>
</dbReference>
<dbReference type="Pfam" id="PF17931">
    <property type="entry name" value="TetR_C_23"/>
    <property type="match status" value="1"/>
</dbReference>
<dbReference type="InterPro" id="IPR041673">
    <property type="entry name" value="TetR_C_23"/>
</dbReference>
<sequence length="243" mass="28184">MKISKEQKELTKRRILRAAVELMEEKGYKNTSMRQIARKAEIGDATIYKYFPVKEKILLDYFDLKTQDVVAEVQQVEDLSEFSLQEKLQLFLETYLQQLLADREFVQQSLEMIFHSPQFLFQKTLPIKKELLRAYEEFLHDALESEEIPNFPLQGVLPELMVEYTFAIIFYWLRDESEEFADTTQVIDVSLDLGITFLKSGVINKGLDLMGVLFKGQMFRLLGGSMGTLKKLQTIGGLMGGKW</sequence>
<dbReference type="Gene3D" id="1.10.357.10">
    <property type="entry name" value="Tetracycline Repressor, domain 2"/>
    <property type="match status" value="1"/>
</dbReference>
<dbReference type="PANTHER" id="PTHR43479">
    <property type="entry name" value="ACREF/ENVCD OPERON REPRESSOR-RELATED"/>
    <property type="match status" value="1"/>
</dbReference>
<evidence type="ECO:0000313" key="4">
    <source>
        <dbReference type="EMBL" id="PCI26411.1"/>
    </source>
</evidence>
<dbReference type="SUPFAM" id="SSF48498">
    <property type="entry name" value="Tetracyclin repressor-like, C-terminal domain"/>
    <property type="match status" value="1"/>
</dbReference>
<name>A0A2A4SZA2_9DELT</name>
<evidence type="ECO:0000313" key="5">
    <source>
        <dbReference type="Proteomes" id="UP000218113"/>
    </source>
</evidence>
<dbReference type="PRINTS" id="PR00455">
    <property type="entry name" value="HTHTETR"/>
</dbReference>
<accession>A0A2A4SZA2</accession>
<gene>
    <name evidence="4" type="ORF">COB67_10090</name>
</gene>
<evidence type="ECO:0000256" key="2">
    <source>
        <dbReference type="PROSITE-ProRule" id="PRU00335"/>
    </source>
</evidence>
<reference evidence="5" key="1">
    <citation type="submission" date="2017-08" db="EMBL/GenBank/DDBJ databases">
        <title>A dynamic microbial community with high functional redundancy inhabits the cold, oxic subseafloor aquifer.</title>
        <authorList>
            <person name="Tully B.J."/>
            <person name="Wheat C.G."/>
            <person name="Glazer B.T."/>
            <person name="Huber J.A."/>
        </authorList>
    </citation>
    <scope>NUCLEOTIDE SEQUENCE [LARGE SCALE GENOMIC DNA]</scope>
</reference>
<evidence type="ECO:0000256" key="1">
    <source>
        <dbReference type="ARBA" id="ARBA00023125"/>
    </source>
</evidence>
<dbReference type="EMBL" id="NVSR01000093">
    <property type="protein sequence ID" value="PCI26411.1"/>
    <property type="molecule type" value="Genomic_DNA"/>
</dbReference>
<feature type="domain" description="HTH tetR-type" evidence="3">
    <location>
        <begin position="9"/>
        <end position="69"/>
    </location>
</feature>
<dbReference type="SUPFAM" id="SSF46689">
    <property type="entry name" value="Homeodomain-like"/>
    <property type="match status" value="1"/>
</dbReference>
<dbReference type="InterPro" id="IPR009057">
    <property type="entry name" value="Homeodomain-like_sf"/>
</dbReference>
<proteinExistence type="predicted"/>
<comment type="caution">
    <text evidence="4">The sequence shown here is derived from an EMBL/GenBank/DDBJ whole genome shotgun (WGS) entry which is preliminary data.</text>
</comment>
<feature type="DNA-binding region" description="H-T-H motif" evidence="2">
    <location>
        <begin position="32"/>
        <end position="51"/>
    </location>
</feature>
<dbReference type="GO" id="GO:0003677">
    <property type="term" value="F:DNA binding"/>
    <property type="evidence" value="ECO:0007669"/>
    <property type="project" value="UniProtKB-UniRule"/>
</dbReference>